<sequence>MLATPLTQAQAAPPAVSEFFKPIVLNSARLSPDGKSVAILVSGSDERVMLAVIDVTTNAHKILEHFSSLDIANVHWVNNKRVVFQVTDKTIGQGETRTGPGLFAIDIDGSNHRELIERFYTSERKISRQLPPNHFFVDVDHQKDSDDVFVVEQNGNNLKPTLNFLRLNTRTGLTQRIETPKNSVSFLVDKAGQVRVAEASDKSITSIYYKDPKTENWRKLIEFDPLKEEGFTPLFISPDGSLYVSAHQGQDTTSAYKYDLENNRVSGTPLISMKGYDFRGSFVYNTVENKVIGLRYETDAEATMWFDDSWKKMQERIDAQLPDTINTISGAEFASSETILVHAHSDIYPGVYLLFNTKTGKFSPLGEAMPNIDRRQMSHMDMVRYKARDGLEIPAYLTLPRGSSGKNLPLVVMVHGGPYVRGGHWQWNPVTQFLASRGYAVLEPEFRGSTGYGSKLWTSGWKQWGLAMQDDVTDGTKWAIAQGYADPKRICIAGASYGGYATLMGLIKEPDLYQCGISWVGVSDINLLYDVTWSDTSDDYAKYGMPTLIGDQVKDAAQLKATSPIEQASRLKKPLILAYGGSDVRVPVVHGTKFYNAVKAHNPNVEWIVYGEEGHGWRLKKNNIDFWTRVEKFLDQNIGKK</sequence>
<name>A0A916URI2_9BURK</name>
<dbReference type="Proteomes" id="UP000637423">
    <property type="component" value="Unassembled WGS sequence"/>
</dbReference>
<reference evidence="3" key="1">
    <citation type="journal article" date="2014" name="Int. J. Syst. Evol. Microbiol.">
        <title>Complete genome sequence of Corynebacterium casei LMG S-19264T (=DSM 44701T), isolated from a smear-ripened cheese.</title>
        <authorList>
            <consortium name="US DOE Joint Genome Institute (JGI-PGF)"/>
            <person name="Walter F."/>
            <person name="Albersmeier A."/>
            <person name="Kalinowski J."/>
            <person name="Ruckert C."/>
        </authorList>
    </citation>
    <scope>NUCLEOTIDE SEQUENCE</scope>
    <source>
        <strain evidence="3">CGMCC 1.10998</strain>
    </source>
</reference>
<dbReference type="GO" id="GO:0004252">
    <property type="term" value="F:serine-type endopeptidase activity"/>
    <property type="evidence" value="ECO:0007669"/>
    <property type="project" value="TreeGrafter"/>
</dbReference>
<dbReference type="AlphaFoldDB" id="A0A916URI2"/>
<dbReference type="PANTHER" id="PTHR42776">
    <property type="entry name" value="SERINE PEPTIDASE S9 FAMILY MEMBER"/>
    <property type="match status" value="1"/>
</dbReference>
<keyword evidence="4" id="KW-1185">Reference proteome</keyword>
<proteinExistence type="predicted"/>
<dbReference type="SUPFAM" id="SSF82171">
    <property type="entry name" value="DPP6 N-terminal domain-like"/>
    <property type="match status" value="1"/>
</dbReference>
<feature type="domain" description="Peptidase S9 prolyl oligopeptidase catalytic" evidence="2">
    <location>
        <begin position="429"/>
        <end position="640"/>
    </location>
</feature>
<evidence type="ECO:0000313" key="4">
    <source>
        <dbReference type="Proteomes" id="UP000637423"/>
    </source>
</evidence>
<protein>
    <submittedName>
        <fullName evidence="3">Peptidase</fullName>
    </submittedName>
</protein>
<dbReference type="Gene3D" id="3.40.50.1820">
    <property type="entry name" value="alpha/beta hydrolase"/>
    <property type="match status" value="1"/>
</dbReference>
<organism evidence="3 4">
    <name type="scientific">Undibacterium terreum</name>
    <dbReference type="NCBI Taxonomy" id="1224302"/>
    <lineage>
        <taxon>Bacteria</taxon>
        <taxon>Pseudomonadati</taxon>
        <taxon>Pseudomonadota</taxon>
        <taxon>Betaproteobacteria</taxon>
        <taxon>Burkholderiales</taxon>
        <taxon>Oxalobacteraceae</taxon>
        <taxon>Undibacterium</taxon>
    </lineage>
</organism>
<dbReference type="InterPro" id="IPR001375">
    <property type="entry name" value="Peptidase_S9_cat"/>
</dbReference>
<dbReference type="EMBL" id="BMED01000003">
    <property type="protein sequence ID" value="GGC83200.1"/>
    <property type="molecule type" value="Genomic_DNA"/>
</dbReference>
<dbReference type="SUPFAM" id="SSF53474">
    <property type="entry name" value="alpha/beta-Hydrolases"/>
    <property type="match status" value="1"/>
</dbReference>
<reference evidence="3" key="2">
    <citation type="submission" date="2020-09" db="EMBL/GenBank/DDBJ databases">
        <authorList>
            <person name="Sun Q."/>
            <person name="Zhou Y."/>
        </authorList>
    </citation>
    <scope>NUCLEOTIDE SEQUENCE</scope>
    <source>
        <strain evidence="3">CGMCC 1.10998</strain>
    </source>
</reference>
<dbReference type="PANTHER" id="PTHR42776:SF27">
    <property type="entry name" value="DIPEPTIDYL PEPTIDASE FAMILY MEMBER 6"/>
    <property type="match status" value="1"/>
</dbReference>
<accession>A0A916URI2</accession>
<comment type="caution">
    <text evidence="3">The sequence shown here is derived from an EMBL/GenBank/DDBJ whole genome shotgun (WGS) entry which is preliminary data.</text>
</comment>
<evidence type="ECO:0000256" key="1">
    <source>
        <dbReference type="ARBA" id="ARBA00022801"/>
    </source>
</evidence>
<dbReference type="Pfam" id="PF00326">
    <property type="entry name" value="Peptidase_S9"/>
    <property type="match status" value="1"/>
</dbReference>
<dbReference type="GO" id="GO:0006508">
    <property type="term" value="P:proteolysis"/>
    <property type="evidence" value="ECO:0007669"/>
    <property type="project" value="InterPro"/>
</dbReference>
<evidence type="ECO:0000259" key="2">
    <source>
        <dbReference type="Pfam" id="PF00326"/>
    </source>
</evidence>
<gene>
    <name evidence="3" type="ORF">GCM10011396_33230</name>
</gene>
<keyword evidence="1" id="KW-0378">Hydrolase</keyword>
<dbReference type="InterPro" id="IPR029058">
    <property type="entry name" value="AB_hydrolase_fold"/>
</dbReference>
<evidence type="ECO:0000313" key="3">
    <source>
        <dbReference type="EMBL" id="GGC83200.1"/>
    </source>
</evidence>